<dbReference type="EMBL" id="BLAL01000033">
    <property type="protein sequence ID" value="GES77735.1"/>
    <property type="molecule type" value="Genomic_DNA"/>
</dbReference>
<accession>A0A8H3QEE9</accession>
<gene>
    <name evidence="2" type="ORF">RCL2_000507300</name>
</gene>
<dbReference type="AlphaFoldDB" id="A0A8H3QEE9"/>
<feature type="compositionally biased region" description="Polar residues" evidence="1">
    <location>
        <begin position="95"/>
        <end position="111"/>
    </location>
</feature>
<protein>
    <submittedName>
        <fullName evidence="2">Uncharacterized protein</fullName>
    </submittedName>
</protein>
<evidence type="ECO:0000313" key="2">
    <source>
        <dbReference type="EMBL" id="GES77735.1"/>
    </source>
</evidence>
<evidence type="ECO:0000313" key="3">
    <source>
        <dbReference type="Proteomes" id="UP000615446"/>
    </source>
</evidence>
<sequence length="160" mass="16872">MAEVCDRITTLEFNDRRMTRIKQHLSLLPPPGIPATNQTSDILIDAPALSDSAATLTSSRPIASLVQTPLNPLSPGFVPSRPVRAPLSAPINLPEISSPSSTPQEVPSPTQTRDEIQAINAKHSAIENKLDMLANSISGFISSITSSSSSSNSANTADSN</sequence>
<reference evidence="2" key="1">
    <citation type="submission" date="2019-10" db="EMBL/GenBank/DDBJ databases">
        <title>Conservation and host-specific expression of non-tandemly repeated heterogenous ribosome RNA gene in arbuscular mycorrhizal fungi.</title>
        <authorList>
            <person name="Maeda T."/>
            <person name="Kobayashi Y."/>
            <person name="Nakagawa T."/>
            <person name="Ezawa T."/>
            <person name="Yamaguchi K."/>
            <person name="Bino T."/>
            <person name="Nishimoto Y."/>
            <person name="Shigenobu S."/>
            <person name="Kawaguchi M."/>
        </authorList>
    </citation>
    <scope>NUCLEOTIDE SEQUENCE</scope>
    <source>
        <strain evidence="2">HR1</strain>
    </source>
</reference>
<organism evidence="2 3">
    <name type="scientific">Rhizophagus clarus</name>
    <dbReference type="NCBI Taxonomy" id="94130"/>
    <lineage>
        <taxon>Eukaryota</taxon>
        <taxon>Fungi</taxon>
        <taxon>Fungi incertae sedis</taxon>
        <taxon>Mucoromycota</taxon>
        <taxon>Glomeromycotina</taxon>
        <taxon>Glomeromycetes</taxon>
        <taxon>Glomerales</taxon>
        <taxon>Glomeraceae</taxon>
        <taxon>Rhizophagus</taxon>
    </lineage>
</organism>
<feature type="region of interest" description="Disordered" evidence="1">
    <location>
        <begin position="82"/>
        <end position="112"/>
    </location>
</feature>
<comment type="caution">
    <text evidence="2">The sequence shown here is derived from an EMBL/GenBank/DDBJ whole genome shotgun (WGS) entry which is preliminary data.</text>
</comment>
<dbReference type="Proteomes" id="UP000615446">
    <property type="component" value="Unassembled WGS sequence"/>
</dbReference>
<proteinExistence type="predicted"/>
<evidence type="ECO:0000256" key="1">
    <source>
        <dbReference type="SAM" id="MobiDB-lite"/>
    </source>
</evidence>
<name>A0A8H3QEE9_9GLOM</name>